<protein>
    <submittedName>
        <fullName evidence="1">Uncharacterized protein</fullName>
    </submittedName>
</protein>
<name>A0A8S1XDR9_PAROT</name>
<evidence type="ECO:0000313" key="2">
    <source>
        <dbReference type="Proteomes" id="UP000683925"/>
    </source>
</evidence>
<reference evidence="1" key="1">
    <citation type="submission" date="2021-01" db="EMBL/GenBank/DDBJ databases">
        <authorList>
            <consortium name="Genoscope - CEA"/>
            <person name="William W."/>
        </authorList>
    </citation>
    <scope>NUCLEOTIDE SEQUENCE</scope>
</reference>
<gene>
    <name evidence="1" type="ORF">POCTA_138.1.T1190003</name>
</gene>
<proteinExistence type="predicted"/>
<keyword evidence="2" id="KW-1185">Reference proteome</keyword>
<dbReference type="Proteomes" id="UP000683925">
    <property type="component" value="Unassembled WGS sequence"/>
</dbReference>
<dbReference type="EMBL" id="CAJJDP010000119">
    <property type="protein sequence ID" value="CAD8199250.1"/>
    <property type="molecule type" value="Genomic_DNA"/>
</dbReference>
<evidence type="ECO:0000313" key="1">
    <source>
        <dbReference type="EMBL" id="CAD8199250.1"/>
    </source>
</evidence>
<sequence length="48" mass="5565">MFQAQILTNQPTRGVPLVLPYKVGLVRKTPYLCLLSYQRFSKTQMFTS</sequence>
<organism evidence="1 2">
    <name type="scientific">Paramecium octaurelia</name>
    <dbReference type="NCBI Taxonomy" id="43137"/>
    <lineage>
        <taxon>Eukaryota</taxon>
        <taxon>Sar</taxon>
        <taxon>Alveolata</taxon>
        <taxon>Ciliophora</taxon>
        <taxon>Intramacronucleata</taxon>
        <taxon>Oligohymenophorea</taxon>
        <taxon>Peniculida</taxon>
        <taxon>Parameciidae</taxon>
        <taxon>Paramecium</taxon>
    </lineage>
</organism>
<accession>A0A8S1XDR9</accession>
<comment type="caution">
    <text evidence="1">The sequence shown here is derived from an EMBL/GenBank/DDBJ whole genome shotgun (WGS) entry which is preliminary data.</text>
</comment>
<dbReference type="AlphaFoldDB" id="A0A8S1XDR9"/>